<feature type="compositionally biased region" description="Basic and acidic residues" evidence="1">
    <location>
        <begin position="321"/>
        <end position="335"/>
    </location>
</feature>
<keyword evidence="4" id="KW-1185">Reference proteome</keyword>
<sequence>MSTTSKASSTKASTTKHKSSSTASSTAVVAAATSSKGLGTTTTVIIAVVATVVGIVVLFLLYRFVSHRRNRRSANPLPPVQPIAHHREQHLYQFEESKYNSFSGNPSDSNRGSWYGGQHLAAPSPLPSRSTSNASLVNKEVDPFLSSAPPSPGLSPGFPRASDQSLGSRARVSFEDSLPHPAPAFHGGSAPSSRSSTPVSGTPSGHPDSAGTYFTPSQHLLAESNSARSSQRRPRDPTQAGYPIRPRPTSMVSTASRASRTPSAVRGAPHGPHSHVQIILPAPLAAELSPYGRDASGERGSQISSSDSRKSVVDQWAGVARQREEPLRLPRDDKRKKVSKKASTGASSTASDVRLSTASSGHSSSSSNNPNNPFTPPTPPRSQSQVYSSSPLSASREPSTPPSAFREGLPPLPALPTIYNRFGEVERGRQMGETASGSPIVGESAIERRRSGSRERSVFFSPSTSSRSNSRTRAQT</sequence>
<feature type="compositionally biased region" description="Low complexity" evidence="1">
    <location>
        <begin position="252"/>
        <end position="266"/>
    </location>
</feature>
<feature type="compositionally biased region" description="Polar residues" evidence="1">
    <location>
        <begin position="212"/>
        <end position="229"/>
    </location>
</feature>
<feature type="compositionally biased region" description="Low complexity" evidence="1">
    <location>
        <begin position="1"/>
        <end position="13"/>
    </location>
</feature>
<accession>A0A166V4I4</accession>
<feature type="region of interest" description="Disordered" evidence="1">
    <location>
        <begin position="1"/>
        <end position="25"/>
    </location>
</feature>
<evidence type="ECO:0000313" key="3">
    <source>
        <dbReference type="EMBL" id="KZP32342.1"/>
    </source>
</evidence>
<evidence type="ECO:0000313" key="4">
    <source>
        <dbReference type="Proteomes" id="UP000076532"/>
    </source>
</evidence>
<feature type="region of interest" description="Disordered" evidence="1">
    <location>
        <begin position="99"/>
        <end position="275"/>
    </location>
</feature>
<feature type="transmembrane region" description="Helical" evidence="2">
    <location>
        <begin position="44"/>
        <end position="65"/>
    </location>
</feature>
<name>A0A166V4I4_9AGAM</name>
<feature type="compositionally biased region" description="Low complexity" evidence="1">
    <location>
        <begin position="458"/>
        <end position="476"/>
    </location>
</feature>
<dbReference type="EMBL" id="KV417486">
    <property type="protein sequence ID" value="KZP32342.1"/>
    <property type="molecule type" value="Genomic_DNA"/>
</dbReference>
<keyword evidence="2" id="KW-1133">Transmembrane helix</keyword>
<feature type="compositionally biased region" description="Low complexity" evidence="1">
    <location>
        <begin position="143"/>
        <end position="159"/>
    </location>
</feature>
<keyword evidence="2" id="KW-0472">Membrane</keyword>
<proteinExistence type="predicted"/>
<feature type="compositionally biased region" description="Basic and acidic residues" evidence="1">
    <location>
        <begin position="445"/>
        <end position="457"/>
    </location>
</feature>
<protein>
    <submittedName>
        <fullName evidence="3">Uncharacterized protein</fullName>
    </submittedName>
</protein>
<evidence type="ECO:0000256" key="2">
    <source>
        <dbReference type="SAM" id="Phobius"/>
    </source>
</evidence>
<organism evidence="3 4">
    <name type="scientific">Athelia psychrophila</name>
    <dbReference type="NCBI Taxonomy" id="1759441"/>
    <lineage>
        <taxon>Eukaryota</taxon>
        <taxon>Fungi</taxon>
        <taxon>Dikarya</taxon>
        <taxon>Basidiomycota</taxon>
        <taxon>Agaricomycotina</taxon>
        <taxon>Agaricomycetes</taxon>
        <taxon>Agaricomycetidae</taxon>
        <taxon>Atheliales</taxon>
        <taxon>Atheliaceae</taxon>
        <taxon>Athelia</taxon>
    </lineage>
</organism>
<reference evidence="3 4" key="1">
    <citation type="journal article" date="2016" name="Mol. Biol. Evol.">
        <title>Comparative Genomics of Early-Diverging Mushroom-Forming Fungi Provides Insights into the Origins of Lignocellulose Decay Capabilities.</title>
        <authorList>
            <person name="Nagy L.G."/>
            <person name="Riley R."/>
            <person name="Tritt A."/>
            <person name="Adam C."/>
            <person name="Daum C."/>
            <person name="Floudas D."/>
            <person name="Sun H."/>
            <person name="Yadav J.S."/>
            <person name="Pangilinan J."/>
            <person name="Larsson K.H."/>
            <person name="Matsuura K."/>
            <person name="Barry K."/>
            <person name="Labutti K."/>
            <person name="Kuo R."/>
            <person name="Ohm R.A."/>
            <person name="Bhattacharya S.S."/>
            <person name="Shirouzu T."/>
            <person name="Yoshinaga Y."/>
            <person name="Martin F.M."/>
            <person name="Grigoriev I.V."/>
            <person name="Hibbett D.S."/>
        </authorList>
    </citation>
    <scope>NUCLEOTIDE SEQUENCE [LARGE SCALE GENOMIC DNA]</scope>
    <source>
        <strain evidence="3 4">CBS 109695</strain>
    </source>
</reference>
<dbReference type="AlphaFoldDB" id="A0A166V4I4"/>
<evidence type="ECO:0000256" key="1">
    <source>
        <dbReference type="SAM" id="MobiDB-lite"/>
    </source>
</evidence>
<dbReference type="Proteomes" id="UP000076532">
    <property type="component" value="Unassembled WGS sequence"/>
</dbReference>
<feature type="compositionally biased region" description="Polar residues" evidence="1">
    <location>
        <begin position="99"/>
        <end position="112"/>
    </location>
</feature>
<feature type="compositionally biased region" description="Low complexity" evidence="1">
    <location>
        <begin position="187"/>
        <end position="207"/>
    </location>
</feature>
<feature type="compositionally biased region" description="Polar residues" evidence="1">
    <location>
        <begin position="127"/>
        <end position="136"/>
    </location>
</feature>
<gene>
    <name evidence="3" type="ORF">FIBSPDRAFT_882682</name>
</gene>
<feature type="region of interest" description="Disordered" evidence="1">
    <location>
        <begin position="290"/>
        <end position="476"/>
    </location>
</feature>
<keyword evidence="2" id="KW-0812">Transmembrane</keyword>
<dbReference type="OrthoDB" id="3270653at2759"/>
<feature type="compositionally biased region" description="Low complexity" evidence="1">
    <location>
        <begin position="341"/>
        <end position="372"/>
    </location>
</feature>
<feature type="compositionally biased region" description="Low complexity" evidence="1">
    <location>
        <begin position="381"/>
        <end position="398"/>
    </location>
</feature>